<dbReference type="PROSITE" id="PS00028">
    <property type="entry name" value="ZINC_FINGER_C2H2_1"/>
    <property type="match status" value="2"/>
</dbReference>
<dbReference type="Pfam" id="PF13912">
    <property type="entry name" value="zf-C2H2_6"/>
    <property type="match status" value="1"/>
</dbReference>
<feature type="non-terminal residue" evidence="3">
    <location>
        <position position="123"/>
    </location>
</feature>
<comment type="caution">
    <text evidence="3">The sequence shown here is derived from an EMBL/GenBank/DDBJ whole genome shotgun (WGS) entry which is preliminary data.</text>
</comment>
<evidence type="ECO:0000313" key="3">
    <source>
        <dbReference type="EMBL" id="KAK8719625.1"/>
    </source>
</evidence>
<dbReference type="Gene3D" id="3.30.160.60">
    <property type="entry name" value="Classic Zinc Finger"/>
    <property type="match status" value="1"/>
</dbReference>
<name>A0AAW0VRZ0_CHEQU</name>
<dbReference type="AlphaFoldDB" id="A0AAW0VRZ0"/>
<keyword evidence="4" id="KW-1185">Reference proteome</keyword>
<accession>A0AAW0VRZ0</accession>
<dbReference type="Pfam" id="PF00096">
    <property type="entry name" value="zf-C2H2"/>
    <property type="match status" value="1"/>
</dbReference>
<feature type="non-terminal residue" evidence="3">
    <location>
        <position position="1"/>
    </location>
</feature>
<keyword evidence="1" id="KW-0862">Zinc</keyword>
<dbReference type="PROSITE" id="PS50157">
    <property type="entry name" value="ZINC_FINGER_C2H2_2"/>
    <property type="match status" value="1"/>
</dbReference>
<dbReference type="SUPFAM" id="SSF57667">
    <property type="entry name" value="beta-beta-alpha zinc fingers"/>
    <property type="match status" value="1"/>
</dbReference>
<keyword evidence="1" id="KW-0479">Metal-binding</keyword>
<reference evidence="3 4" key="1">
    <citation type="journal article" date="2024" name="BMC Genomics">
        <title>Genome assembly of redclaw crayfish (Cherax quadricarinatus) provides insights into its immune adaptation and hypoxia tolerance.</title>
        <authorList>
            <person name="Liu Z."/>
            <person name="Zheng J."/>
            <person name="Li H."/>
            <person name="Fang K."/>
            <person name="Wang S."/>
            <person name="He J."/>
            <person name="Zhou D."/>
            <person name="Weng S."/>
            <person name="Chi M."/>
            <person name="Gu Z."/>
            <person name="He J."/>
            <person name="Li F."/>
            <person name="Wang M."/>
        </authorList>
    </citation>
    <scope>NUCLEOTIDE SEQUENCE [LARGE SCALE GENOMIC DNA]</scope>
    <source>
        <strain evidence="3">ZL_2023a</strain>
    </source>
</reference>
<sequence>TIEIISNVCRRFSLWLSSQEEEVNQKVHVCDVDQPCDQCSAVFRSVQALNRHFAVHGPPPHTCVSCRRSYYRKESLDRHVCSFEADIKENCKRKESSRFTCSVCGAVLATKHSLNTHLRSAHG</sequence>
<organism evidence="3 4">
    <name type="scientific">Cherax quadricarinatus</name>
    <name type="common">Australian red claw crayfish</name>
    <dbReference type="NCBI Taxonomy" id="27406"/>
    <lineage>
        <taxon>Eukaryota</taxon>
        <taxon>Metazoa</taxon>
        <taxon>Ecdysozoa</taxon>
        <taxon>Arthropoda</taxon>
        <taxon>Crustacea</taxon>
        <taxon>Multicrustacea</taxon>
        <taxon>Malacostraca</taxon>
        <taxon>Eumalacostraca</taxon>
        <taxon>Eucarida</taxon>
        <taxon>Decapoda</taxon>
        <taxon>Pleocyemata</taxon>
        <taxon>Astacidea</taxon>
        <taxon>Parastacoidea</taxon>
        <taxon>Parastacidae</taxon>
        <taxon>Cherax</taxon>
    </lineage>
</organism>
<evidence type="ECO:0000256" key="1">
    <source>
        <dbReference type="PROSITE-ProRule" id="PRU00042"/>
    </source>
</evidence>
<dbReference type="GO" id="GO:0008270">
    <property type="term" value="F:zinc ion binding"/>
    <property type="evidence" value="ECO:0007669"/>
    <property type="project" value="UniProtKB-KW"/>
</dbReference>
<evidence type="ECO:0000313" key="4">
    <source>
        <dbReference type="Proteomes" id="UP001445076"/>
    </source>
</evidence>
<dbReference type="InterPro" id="IPR013087">
    <property type="entry name" value="Znf_C2H2_type"/>
</dbReference>
<dbReference type="SMART" id="SM00355">
    <property type="entry name" value="ZnF_C2H2"/>
    <property type="match status" value="2"/>
</dbReference>
<gene>
    <name evidence="3" type="ORF">OTU49_013905</name>
</gene>
<evidence type="ECO:0000259" key="2">
    <source>
        <dbReference type="PROSITE" id="PS50157"/>
    </source>
</evidence>
<dbReference type="EMBL" id="JARKIK010001677">
    <property type="protein sequence ID" value="KAK8719625.1"/>
    <property type="molecule type" value="Genomic_DNA"/>
</dbReference>
<protein>
    <recommendedName>
        <fullName evidence="2">C2H2-type domain-containing protein</fullName>
    </recommendedName>
</protein>
<proteinExistence type="predicted"/>
<dbReference type="Proteomes" id="UP001445076">
    <property type="component" value="Unassembled WGS sequence"/>
</dbReference>
<dbReference type="InterPro" id="IPR036236">
    <property type="entry name" value="Znf_C2H2_sf"/>
</dbReference>
<feature type="domain" description="C2H2-type" evidence="2">
    <location>
        <begin position="99"/>
        <end position="123"/>
    </location>
</feature>
<keyword evidence="1" id="KW-0863">Zinc-finger</keyword>